<sequence>MKYIALYESWMREEIIVLTSRQGRTITIELTHGKIQRIDNESGVYFPYVENQPFQTPFVKAWACKNNFKWNGQSACDPGEKKIFGIKTKYVPKGHEWRQIFPGKFKK</sequence>
<gene>
    <name evidence="1" type="ORF">UFOVP699_209</name>
</gene>
<accession>A0A6J5NKQ8</accession>
<organism evidence="1">
    <name type="scientific">uncultured Caudovirales phage</name>
    <dbReference type="NCBI Taxonomy" id="2100421"/>
    <lineage>
        <taxon>Viruses</taxon>
        <taxon>Duplodnaviria</taxon>
        <taxon>Heunggongvirae</taxon>
        <taxon>Uroviricota</taxon>
        <taxon>Caudoviricetes</taxon>
        <taxon>Peduoviridae</taxon>
        <taxon>Maltschvirus</taxon>
        <taxon>Maltschvirus maltsch</taxon>
    </lineage>
</organism>
<reference evidence="1" key="1">
    <citation type="submission" date="2020-04" db="EMBL/GenBank/DDBJ databases">
        <authorList>
            <person name="Chiriac C."/>
            <person name="Salcher M."/>
            <person name="Ghai R."/>
            <person name="Kavagutti S V."/>
        </authorList>
    </citation>
    <scope>NUCLEOTIDE SEQUENCE</scope>
</reference>
<dbReference type="EMBL" id="LR796670">
    <property type="protein sequence ID" value="CAB4159473.1"/>
    <property type="molecule type" value="Genomic_DNA"/>
</dbReference>
<protein>
    <submittedName>
        <fullName evidence="1">Uncharacterized protein</fullName>
    </submittedName>
</protein>
<name>A0A6J5NKQ8_9CAUD</name>
<evidence type="ECO:0000313" key="1">
    <source>
        <dbReference type="EMBL" id="CAB4159473.1"/>
    </source>
</evidence>
<proteinExistence type="predicted"/>